<organism evidence="1">
    <name type="scientific">candidate division TA06 bacterium ADurb.Bin417</name>
    <dbReference type="NCBI Taxonomy" id="1852828"/>
    <lineage>
        <taxon>Bacteria</taxon>
        <taxon>Bacteria division TA06</taxon>
    </lineage>
</organism>
<comment type="caution">
    <text evidence="1">The sequence shown here is derived from an EMBL/GenBank/DDBJ whole genome shotgun (WGS) entry which is preliminary data.</text>
</comment>
<gene>
    <name evidence="1" type="ORF">BWY73_01153</name>
</gene>
<accession>A0A1V5MDB9</accession>
<sequence>MSFGGPDRRRFKARPLAQLPAGSGRRVSLDFRPGNPAWRRTRVGRGQVVQLAVDLGTLFRYSGAEAVVRGWQGLLENLKVKRPLVENLSGDGLLLGTFRGKPGETVVHVQQFTPPWRPDDINVRAPGLRSNVRLRWNGPRPLSVRGAVPEPGPELKVRRQGGAWLIELPPFTWGQVVLIKTGPYRTKPKPTAARRSA</sequence>
<dbReference type="EMBL" id="MWAK01000195">
    <property type="protein sequence ID" value="OPZ91186.1"/>
    <property type="molecule type" value="Genomic_DNA"/>
</dbReference>
<dbReference type="AlphaFoldDB" id="A0A1V5MDB9"/>
<evidence type="ECO:0000313" key="1">
    <source>
        <dbReference type="EMBL" id="OPZ91186.1"/>
    </source>
</evidence>
<proteinExistence type="predicted"/>
<protein>
    <submittedName>
        <fullName evidence="1">Uncharacterized protein</fullName>
    </submittedName>
</protein>
<name>A0A1V5MDB9_UNCT6</name>
<dbReference type="Proteomes" id="UP000485484">
    <property type="component" value="Unassembled WGS sequence"/>
</dbReference>
<reference evidence="1" key="1">
    <citation type="submission" date="2017-02" db="EMBL/GenBank/DDBJ databases">
        <title>Delving into the versatile metabolic prowess of the omnipresent phylum Bacteroidetes.</title>
        <authorList>
            <person name="Nobu M.K."/>
            <person name="Mei R."/>
            <person name="Narihiro T."/>
            <person name="Kuroda K."/>
            <person name="Liu W.-T."/>
        </authorList>
    </citation>
    <scope>NUCLEOTIDE SEQUENCE</scope>
    <source>
        <strain evidence="1">ADurb.Bin417</strain>
    </source>
</reference>